<sequence length="416" mass="43264">MRTALLTWDYPPAPSGLSTAAREIAESLAEAGADVTVFTLDRTGRARSGGVSLVGLALPPDGALARLRLWGSAGHLAAPLAFRRAVLDAHAEAPFAVVEATNWYAPAALLAGRPGLPLVTRSSTPASLSRDPAGTLRNRLDGWTADWLERRQVRGSAGLIANTAGHGAVIARTYGLTGRQPSAVIGLSLPPEILEAARDATYPAHAEPLRLLFVGRAEARKGFDALIGAIALLGAEQARGEVPPFRLDLVGVSPGDLPANLSEAAKRRLHARGRIDAAALAEAYAEAHAVVAPSRYESFGLVYQEAMAYGRPVIACAEDASARAFVGLPGAGPLAEVSTGAALADALRPLLKDPARRLAYRSRALAAAGRFDRASLGRETLSLYRQAIEASASHPAKGRSKAASSSSRPRPGSSAS</sequence>
<evidence type="ECO:0000256" key="1">
    <source>
        <dbReference type="SAM" id="MobiDB-lite"/>
    </source>
</evidence>
<protein>
    <submittedName>
        <fullName evidence="3">Glycosyltransferase family 4 protein</fullName>
        <ecNumber evidence="3">2.4.-.-</ecNumber>
    </submittedName>
</protein>
<feature type="region of interest" description="Disordered" evidence="1">
    <location>
        <begin position="390"/>
        <end position="416"/>
    </location>
</feature>
<reference evidence="4" key="1">
    <citation type="journal article" date="2019" name="Int. J. Syst. Evol. Microbiol.">
        <title>The Global Catalogue of Microorganisms (GCM) 10K type strain sequencing project: providing services to taxonomists for standard genome sequencing and annotation.</title>
        <authorList>
            <consortium name="The Broad Institute Genomics Platform"/>
            <consortium name="The Broad Institute Genome Sequencing Center for Infectious Disease"/>
            <person name="Wu L."/>
            <person name="Ma J."/>
        </authorList>
    </citation>
    <scope>NUCLEOTIDE SEQUENCE [LARGE SCALE GENOMIC DNA]</scope>
    <source>
        <strain evidence="4">CCUG 48316</strain>
    </source>
</reference>
<evidence type="ECO:0000313" key="4">
    <source>
        <dbReference type="Proteomes" id="UP001596292"/>
    </source>
</evidence>
<keyword evidence="3" id="KW-0328">Glycosyltransferase</keyword>
<dbReference type="CDD" id="cd03801">
    <property type="entry name" value="GT4_PimA-like"/>
    <property type="match status" value="1"/>
</dbReference>
<comment type="caution">
    <text evidence="3">The sequence shown here is derived from an EMBL/GenBank/DDBJ whole genome shotgun (WGS) entry which is preliminary data.</text>
</comment>
<dbReference type="PANTHER" id="PTHR45947">
    <property type="entry name" value="SULFOQUINOVOSYL TRANSFERASE SQD2"/>
    <property type="match status" value="1"/>
</dbReference>
<feature type="domain" description="Glycosyltransferase subfamily 4-like N-terminal" evidence="2">
    <location>
        <begin position="16"/>
        <end position="175"/>
    </location>
</feature>
<dbReference type="RefSeq" id="WP_378969473.1">
    <property type="nucleotide sequence ID" value="NZ_JBHSWN010000001.1"/>
</dbReference>
<evidence type="ECO:0000313" key="3">
    <source>
        <dbReference type="EMBL" id="MFC6790086.1"/>
    </source>
</evidence>
<dbReference type="EC" id="2.4.-.-" evidence="3"/>
<keyword evidence="4" id="KW-1185">Reference proteome</keyword>
<dbReference type="Pfam" id="PF13692">
    <property type="entry name" value="Glyco_trans_1_4"/>
    <property type="match status" value="1"/>
</dbReference>
<dbReference type="Pfam" id="PF13579">
    <property type="entry name" value="Glyco_trans_4_4"/>
    <property type="match status" value="1"/>
</dbReference>
<name>A0ABW2BIZ8_9HYPH</name>
<gene>
    <name evidence="3" type="ORF">ACFQE0_10930</name>
</gene>
<keyword evidence="3" id="KW-0808">Transferase</keyword>
<dbReference type="InterPro" id="IPR028098">
    <property type="entry name" value="Glyco_trans_4-like_N"/>
</dbReference>
<dbReference type="Gene3D" id="3.40.50.2000">
    <property type="entry name" value="Glycogen Phosphorylase B"/>
    <property type="match status" value="2"/>
</dbReference>
<dbReference type="GO" id="GO:0016757">
    <property type="term" value="F:glycosyltransferase activity"/>
    <property type="evidence" value="ECO:0007669"/>
    <property type="project" value="UniProtKB-KW"/>
</dbReference>
<evidence type="ECO:0000259" key="2">
    <source>
        <dbReference type="Pfam" id="PF13579"/>
    </source>
</evidence>
<dbReference type="PANTHER" id="PTHR45947:SF3">
    <property type="entry name" value="SULFOQUINOVOSYL TRANSFERASE SQD2"/>
    <property type="match status" value="1"/>
</dbReference>
<dbReference type="EMBL" id="JBHSWN010000001">
    <property type="protein sequence ID" value="MFC6790086.1"/>
    <property type="molecule type" value="Genomic_DNA"/>
</dbReference>
<proteinExistence type="predicted"/>
<accession>A0ABW2BIZ8</accession>
<dbReference type="Proteomes" id="UP001596292">
    <property type="component" value="Unassembled WGS sequence"/>
</dbReference>
<organism evidence="3 4">
    <name type="scientific">Methylobacterium komagatae</name>
    <dbReference type="NCBI Taxonomy" id="374425"/>
    <lineage>
        <taxon>Bacteria</taxon>
        <taxon>Pseudomonadati</taxon>
        <taxon>Pseudomonadota</taxon>
        <taxon>Alphaproteobacteria</taxon>
        <taxon>Hyphomicrobiales</taxon>
        <taxon>Methylobacteriaceae</taxon>
        <taxon>Methylobacterium</taxon>
    </lineage>
</organism>
<feature type="compositionally biased region" description="Low complexity" evidence="1">
    <location>
        <begin position="401"/>
        <end position="416"/>
    </location>
</feature>
<dbReference type="InterPro" id="IPR050194">
    <property type="entry name" value="Glycosyltransferase_grp1"/>
</dbReference>
<dbReference type="SUPFAM" id="SSF53756">
    <property type="entry name" value="UDP-Glycosyltransferase/glycogen phosphorylase"/>
    <property type="match status" value="1"/>
</dbReference>